<dbReference type="AlphaFoldDB" id="A0A9P8VQY5"/>
<evidence type="ECO:0000259" key="1">
    <source>
        <dbReference type="Pfam" id="PF08450"/>
    </source>
</evidence>
<evidence type="ECO:0000313" key="2">
    <source>
        <dbReference type="EMBL" id="KAH6873437.1"/>
    </source>
</evidence>
<reference evidence="2 3" key="1">
    <citation type="journal article" date="2021" name="Nat. Commun.">
        <title>Genetic determinants of endophytism in the Arabidopsis root mycobiome.</title>
        <authorList>
            <person name="Mesny F."/>
            <person name="Miyauchi S."/>
            <person name="Thiergart T."/>
            <person name="Pickel B."/>
            <person name="Atanasova L."/>
            <person name="Karlsson M."/>
            <person name="Huettel B."/>
            <person name="Barry K.W."/>
            <person name="Haridas S."/>
            <person name="Chen C."/>
            <person name="Bauer D."/>
            <person name="Andreopoulos W."/>
            <person name="Pangilinan J."/>
            <person name="LaButti K."/>
            <person name="Riley R."/>
            <person name="Lipzen A."/>
            <person name="Clum A."/>
            <person name="Drula E."/>
            <person name="Henrissat B."/>
            <person name="Kohler A."/>
            <person name="Grigoriev I.V."/>
            <person name="Martin F.M."/>
            <person name="Hacquard S."/>
        </authorList>
    </citation>
    <scope>NUCLEOTIDE SEQUENCE [LARGE SCALE GENOMIC DNA]</scope>
    <source>
        <strain evidence="2 3">MPI-CAGE-CH-0241</strain>
    </source>
</reference>
<gene>
    <name evidence="2" type="ORF">B0T10DRAFT_416536</name>
</gene>
<dbReference type="InterPro" id="IPR013658">
    <property type="entry name" value="SGL"/>
</dbReference>
<feature type="domain" description="SMP-30/Gluconolactonase/LRE-like region" evidence="1">
    <location>
        <begin position="98"/>
        <end position="307"/>
    </location>
</feature>
<protein>
    <submittedName>
        <fullName evidence="2">Gluconolactonase</fullName>
    </submittedName>
</protein>
<name>A0A9P8VQY5_9HYPO</name>
<dbReference type="Proteomes" id="UP000777438">
    <property type="component" value="Unassembled WGS sequence"/>
</dbReference>
<organism evidence="2 3">
    <name type="scientific">Thelonectria olida</name>
    <dbReference type="NCBI Taxonomy" id="1576542"/>
    <lineage>
        <taxon>Eukaryota</taxon>
        <taxon>Fungi</taxon>
        <taxon>Dikarya</taxon>
        <taxon>Ascomycota</taxon>
        <taxon>Pezizomycotina</taxon>
        <taxon>Sordariomycetes</taxon>
        <taxon>Hypocreomycetidae</taxon>
        <taxon>Hypocreales</taxon>
        <taxon>Nectriaceae</taxon>
        <taxon>Thelonectria</taxon>
    </lineage>
</organism>
<accession>A0A9P8VQY5</accession>
<proteinExistence type="predicted"/>
<keyword evidence="3" id="KW-1185">Reference proteome</keyword>
<dbReference type="PANTHER" id="PTHR47064:SF2">
    <property type="entry name" value="SMP-30_GLUCONOLACTONASE_LRE-LIKE REGION DOMAIN-CONTAINING PROTEIN-RELATED"/>
    <property type="match status" value="1"/>
</dbReference>
<dbReference type="OrthoDB" id="423498at2759"/>
<dbReference type="InterPro" id="IPR011042">
    <property type="entry name" value="6-blade_b-propeller_TolB-like"/>
</dbReference>
<evidence type="ECO:0000313" key="3">
    <source>
        <dbReference type="Proteomes" id="UP000777438"/>
    </source>
</evidence>
<comment type="caution">
    <text evidence="2">The sequence shown here is derived from an EMBL/GenBank/DDBJ whole genome shotgun (WGS) entry which is preliminary data.</text>
</comment>
<dbReference type="EMBL" id="JAGPYM010000046">
    <property type="protein sequence ID" value="KAH6873437.1"/>
    <property type="molecule type" value="Genomic_DNA"/>
</dbReference>
<sequence length="329" mass="35963">MAAFRSYHHSFEQVTGSQPHLQLLLEKDYPFAFEAGIFVPSKNELFITSSPFKDAEGNTTVHVSKITFSVVDGQEKVGHEVLPNGQMAMANGGTNSRNDLLFCAQGSFDLPSGIFSMKSDQPYESKLVISDFYGRPFNSVNDVVVHSDGSIWFTDPAYGFGEGYRPPPLLPNQVYRFDPASGSIRAVADRFGHPNGICFSPDEKVVYITDTDSIWGDGSVNDARASTIYAFDVSTYSGQPFLVNRRLFAMADNGFPDGIKCDMNGNVFSGCGDGVHVWSPGGVLIGKILVPGGVANLCFGKRSELFILNRTRLWRARLADSTRGALLKI</sequence>
<dbReference type="Pfam" id="PF08450">
    <property type="entry name" value="SGL"/>
    <property type="match status" value="1"/>
</dbReference>
<dbReference type="PANTHER" id="PTHR47064">
    <property type="entry name" value="PUTATIVE (AFU_ORTHOLOGUE AFUA_1G08990)-RELATED"/>
    <property type="match status" value="1"/>
</dbReference>
<dbReference type="Gene3D" id="2.120.10.30">
    <property type="entry name" value="TolB, C-terminal domain"/>
    <property type="match status" value="1"/>
</dbReference>
<dbReference type="SUPFAM" id="SSF63829">
    <property type="entry name" value="Calcium-dependent phosphotriesterase"/>
    <property type="match status" value="1"/>
</dbReference>
<dbReference type="InterPro" id="IPR052988">
    <property type="entry name" value="Oryzine_lactonohydrolase"/>
</dbReference>